<dbReference type="AlphaFoldDB" id="S8AK80"/>
<keyword evidence="4" id="KW-0560">Oxidoreductase</keyword>
<accession>S8AK80</accession>
<evidence type="ECO:0000256" key="2">
    <source>
        <dbReference type="ARBA" id="ARBA00013014"/>
    </source>
</evidence>
<reference evidence="8 9" key="1">
    <citation type="journal article" date="2013" name="PLoS Genet.">
        <title>Genomic mechanisms accounting for the adaptation to parasitism in nematode-trapping fungi.</title>
        <authorList>
            <person name="Meerupati T."/>
            <person name="Andersson K.M."/>
            <person name="Friman E."/>
            <person name="Kumar D."/>
            <person name="Tunlid A."/>
            <person name="Ahren D."/>
        </authorList>
    </citation>
    <scope>NUCLEOTIDE SEQUENCE [LARGE SCALE GENOMIC DNA]</scope>
    <source>
        <strain evidence="8 9">CBS 200.50</strain>
    </source>
</reference>
<dbReference type="Gene3D" id="1.10.1040.10">
    <property type="entry name" value="N-(1-d-carboxylethyl)-l-norvaline Dehydrogenase, domain 2"/>
    <property type="match status" value="1"/>
</dbReference>
<feature type="domain" description="Ketopantoate reductase C-terminal" evidence="7">
    <location>
        <begin position="225"/>
        <end position="357"/>
    </location>
</feature>
<evidence type="ECO:0000256" key="4">
    <source>
        <dbReference type="ARBA" id="ARBA00023002"/>
    </source>
</evidence>
<dbReference type="PANTHER" id="PTHR43765:SF2">
    <property type="entry name" value="2-DEHYDROPANTOATE 2-REDUCTASE"/>
    <property type="match status" value="1"/>
</dbReference>
<sequence>MTTAAPLRLPRIHILGNGNVGNLLAHSLRSQRNPPPVTLLLHNLHIQQRFRACGHRIRVERNRIASVVTGFEYEVTDRAMFEAWAASAARPISRLIVATKAHQTRVALESIKDRLNADSTVMLVQNGMGALEDIKTHLWPNEEDRPNIVIGINSHGAHTIRPFSVIHAGFGKIDLSVVPREPPPQGQPYPNIPPTLDSLPPTTRELLNILLECHDLGYSLTSYPDIIAAQLEKLAVNAVINPLSVMFNCYNGQLLYNFPISRMFRLIIFEISKVIAAMPELDNLVDREIRFSPERLEKVVVGVAKKTATNISSMLQDVRAGKPTEVEYINGYVVRKGADLGIPCAVNFMLREMVKGKLDMIGPKVEGDLPVDDPDKGPYEMKL</sequence>
<dbReference type="Proteomes" id="UP000015100">
    <property type="component" value="Unassembled WGS sequence"/>
</dbReference>
<evidence type="ECO:0000259" key="7">
    <source>
        <dbReference type="Pfam" id="PF08546"/>
    </source>
</evidence>
<dbReference type="STRING" id="1284197.S8AK80"/>
<dbReference type="InterPro" id="IPR013752">
    <property type="entry name" value="KPA_reductase"/>
</dbReference>
<evidence type="ECO:0000313" key="9">
    <source>
        <dbReference type="Proteomes" id="UP000015100"/>
    </source>
</evidence>
<dbReference type="GO" id="GO:0008677">
    <property type="term" value="F:2-dehydropantoate 2-reductase activity"/>
    <property type="evidence" value="ECO:0007669"/>
    <property type="project" value="UniProtKB-EC"/>
</dbReference>
<evidence type="ECO:0000256" key="5">
    <source>
        <dbReference type="ARBA" id="ARBA00032024"/>
    </source>
</evidence>
<dbReference type="InterPro" id="IPR013332">
    <property type="entry name" value="KPR_N"/>
</dbReference>
<dbReference type="InterPro" id="IPR013328">
    <property type="entry name" value="6PGD_dom2"/>
</dbReference>
<keyword evidence="3" id="KW-0521">NADP</keyword>
<dbReference type="PANTHER" id="PTHR43765">
    <property type="entry name" value="2-DEHYDROPANTOATE 2-REDUCTASE-RELATED"/>
    <property type="match status" value="1"/>
</dbReference>
<protein>
    <recommendedName>
        <fullName evidence="2">2-dehydropantoate 2-reductase</fullName>
        <ecNumber evidence="2">1.1.1.169</ecNumber>
    </recommendedName>
    <alternativeName>
        <fullName evidence="5">Ketopantoate reductase</fullName>
    </alternativeName>
</protein>
<dbReference type="EC" id="1.1.1.169" evidence="2"/>
<organism evidence="8 9">
    <name type="scientific">Dactylellina haptotyla (strain CBS 200.50)</name>
    <name type="common">Nematode-trapping fungus</name>
    <name type="synonym">Monacrosporium haptotylum</name>
    <dbReference type="NCBI Taxonomy" id="1284197"/>
    <lineage>
        <taxon>Eukaryota</taxon>
        <taxon>Fungi</taxon>
        <taxon>Dikarya</taxon>
        <taxon>Ascomycota</taxon>
        <taxon>Pezizomycotina</taxon>
        <taxon>Orbiliomycetes</taxon>
        <taxon>Orbiliales</taxon>
        <taxon>Orbiliaceae</taxon>
        <taxon>Dactylellina</taxon>
    </lineage>
</organism>
<dbReference type="InterPro" id="IPR008927">
    <property type="entry name" value="6-PGluconate_DH-like_C_sf"/>
</dbReference>
<comment type="similarity">
    <text evidence="1">Belongs to the ketopantoate reductase family.</text>
</comment>
<feature type="domain" description="Ketopantoate reductase N-terminal" evidence="6">
    <location>
        <begin position="12"/>
        <end position="177"/>
    </location>
</feature>
<dbReference type="OrthoDB" id="73846at2759"/>
<dbReference type="EMBL" id="AQGS01000238">
    <property type="protein sequence ID" value="EPS41561.1"/>
    <property type="molecule type" value="Genomic_DNA"/>
</dbReference>
<dbReference type="Gene3D" id="3.40.50.720">
    <property type="entry name" value="NAD(P)-binding Rossmann-like Domain"/>
    <property type="match status" value="1"/>
</dbReference>
<dbReference type="InterPro" id="IPR050838">
    <property type="entry name" value="Ketopantoate_reductase"/>
</dbReference>
<dbReference type="NCBIfam" id="TIGR00745">
    <property type="entry name" value="apbA_panE"/>
    <property type="match status" value="1"/>
</dbReference>
<dbReference type="GO" id="GO:0015940">
    <property type="term" value="P:pantothenate biosynthetic process"/>
    <property type="evidence" value="ECO:0007669"/>
    <property type="project" value="InterPro"/>
</dbReference>
<dbReference type="OMA" id="RKEPFQV"/>
<dbReference type="GO" id="GO:0005739">
    <property type="term" value="C:mitochondrion"/>
    <property type="evidence" value="ECO:0007669"/>
    <property type="project" value="TreeGrafter"/>
</dbReference>
<evidence type="ECO:0000256" key="1">
    <source>
        <dbReference type="ARBA" id="ARBA00007870"/>
    </source>
</evidence>
<keyword evidence="9" id="KW-1185">Reference proteome</keyword>
<name>S8AK80_DACHA</name>
<gene>
    <name evidence="8" type="ORF">H072_4585</name>
</gene>
<dbReference type="InterPro" id="IPR003710">
    <property type="entry name" value="ApbA"/>
</dbReference>
<proteinExistence type="inferred from homology"/>
<evidence type="ECO:0000256" key="3">
    <source>
        <dbReference type="ARBA" id="ARBA00022857"/>
    </source>
</evidence>
<evidence type="ECO:0000259" key="6">
    <source>
        <dbReference type="Pfam" id="PF02558"/>
    </source>
</evidence>
<dbReference type="SUPFAM" id="SSF48179">
    <property type="entry name" value="6-phosphogluconate dehydrogenase C-terminal domain-like"/>
    <property type="match status" value="1"/>
</dbReference>
<dbReference type="SUPFAM" id="SSF51735">
    <property type="entry name" value="NAD(P)-binding Rossmann-fold domains"/>
    <property type="match status" value="1"/>
</dbReference>
<dbReference type="InterPro" id="IPR036291">
    <property type="entry name" value="NAD(P)-bd_dom_sf"/>
</dbReference>
<dbReference type="eggNOG" id="ENOG502QPT5">
    <property type="taxonomic scope" value="Eukaryota"/>
</dbReference>
<dbReference type="GO" id="GO:0050661">
    <property type="term" value="F:NADP binding"/>
    <property type="evidence" value="ECO:0007669"/>
    <property type="project" value="TreeGrafter"/>
</dbReference>
<dbReference type="Pfam" id="PF08546">
    <property type="entry name" value="ApbA_C"/>
    <property type="match status" value="1"/>
</dbReference>
<reference evidence="9" key="2">
    <citation type="submission" date="2013-04" db="EMBL/GenBank/DDBJ databases">
        <title>Genomic mechanisms accounting for the adaptation to parasitism in nematode-trapping fungi.</title>
        <authorList>
            <person name="Ahren D.G."/>
        </authorList>
    </citation>
    <scope>NUCLEOTIDE SEQUENCE [LARGE SCALE GENOMIC DNA]</scope>
    <source>
        <strain evidence="9">CBS 200.50</strain>
    </source>
</reference>
<dbReference type="HOGENOM" id="CLU_031468_10_3_1"/>
<evidence type="ECO:0000313" key="8">
    <source>
        <dbReference type="EMBL" id="EPS41561.1"/>
    </source>
</evidence>
<comment type="caution">
    <text evidence="8">The sequence shown here is derived from an EMBL/GenBank/DDBJ whole genome shotgun (WGS) entry which is preliminary data.</text>
</comment>
<dbReference type="Pfam" id="PF02558">
    <property type="entry name" value="ApbA"/>
    <property type="match status" value="1"/>
</dbReference>